<sequence>MSHEADEDQSDTARKAAWCGFEEILGAGLATTMTLHAPFFWAPPVWVIALMQPGGK</sequence>
<dbReference type="RefSeq" id="WP_382420782.1">
    <property type="nucleotide sequence ID" value="NZ_JBHSCW010000001.1"/>
</dbReference>
<protein>
    <submittedName>
        <fullName evidence="1">Uncharacterized protein</fullName>
    </submittedName>
</protein>
<comment type="caution">
    <text evidence="1">The sequence shown here is derived from an EMBL/GenBank/DDBJ whole genome shotgun (WGS) entry which is preliminary data.</text>
</comment>
<gene>
    <name evidence="1" type="ORF">ACFOW6_02690</name>
</gene>
<keyword evidence="2" id="KW-1185">Reference proteome</keyword>
<name>A0ABV8UIF9_9PROT</name>
<evidence type="ECO:0000313" key="1">
    <source>
        <dbReference type="EMBL" id="MFC4350446.1"/>
    </source>
</evidence>
<organism evidence="1 2">
    <name type="scientific">Fodinicurvata halophila</name>
    <dbReference type="NCBI Taxonomy" id="1419723"/>
    <lineage>
        <taxon>Bacteria</taxon>
        <taxon>Pseudomonadati</taxon>
        <taxon>Pseudomonadota</taxon>
        <taxon>Alphaproteobacteria</taxon>
        <taxon>Rhodospirillales</taxon>
        <taxon>Rhodovibrionaceae</taxon>
        <taxon>Fodinicurvata</taxon>
    </lineage>
</organism>
<reference evidence="2" key="1">
    <citation type="journal article" date="2019" name="Int. J. Syst. Evol. Microbiol.">
        <title>The Global Catalogue of Microorganisms (GCM) 10K type strain sequencing project: providing services to taxonomists for standard genome sequencing and annotation.</title>
        <authorList>
            <consortium name="The Broad Institute Genomics Platform"/>
            <consortium name="The Broad Institute Genome Sequencing Center for Infectious Disease"/>
            <person name="Wu L."/>
            <person name="Ma J."/>
        </authorList>
    </citation>
    <scope>NUCLEOTIDE SEQUENCE [LARGE SCALE GENOMIC DNA]</scope>
    <source>
        <strain evidence="2">CECT 8472</strain>
    </source>
</reference>
<accession>A0ABV8UIF9</accession>
<proteinExistence type="predicted"/>
<dbReference type="EMBL" id="JBHSCW010000001">
    <property type="protein sequence ID" value="MFC4350446.1"/>
    <property type="molecule type" value="Genomic_DNA"/>
</dbReference>
<dbReference type="Proteomes" id="UP001595799">
    <property type="component" value="Unassembled WGS sequence"/>
</dbReference>
<evidence type="ECO:0000313" key="2">
    <source>
        <dbReference type="Proteomes" id="UP001595799"/>
    </source>
</evidence>